<proteinExistence type="predicted"/>
<keyword evidence="3" id="KW-1185">Reference proteome</keyword>
<organism evidence="2 3">
    <name type="scientific">Dendrobium catenatum</name>
    <dbReference type="NCBI Taxonomy" id="906689"/>
    <lineage>
        <taxon>Eukaryota</taxon>
        <taxon>Viridiplantae</taxon>
        <taxon>Streptophyta</taxon>
        <taxon>Embryophyta</taxon>
        <taxon>Tracheophyta</taxon>
        <taxon>Spermatophyta</taxon>
        <taxon>Magnoliopsida</taxon>
        <taxon>Liliopsida</taxon>
        <taxon>Asparagales</taxon>
        <taxon>Orchidaceae</taxon>
        <taxon>Epidendroideae</taxon>
        <taxon>Malaxideae</taxon>
        <taxon>Dendrobiinae</taxon>
        <taxon>Dendrobium</taxon>
    </lineage>
</organism>
<dbReference type="Proteomes" id="UP000233837">
    <property type="component" value="Unassembled WGS sequence"/>
</dbReference>
<reference evidence="2 3" key="2">
    <citation type="journal article" date="2017" name="Nature">
        <title>The Apostasia genome and the evolution of orchids.</title>
        <authorList>
            <person name="Zhang G.Q."/>
            <person name="Liu K.W."/>
            <person name="Li Z."/>
            <person name="Lohaus R."/>
            <person name="Hsiao Y.Y."/>
            <person name="Niu S.C."/>
            <person name="Wang J.Y."/>
            <person name="Lin Y.C."/>
            <person name="Xu Q."/>
            <person name="Chen L.J."/>
            <person name="Yoshida K."/>
            <person name="Fujiwara S."/>
            <person name="Wang Z.W."/>
            <person name="Zhang Y.Q."/>
            <person name="Mitsuda N."/>
            <person name="Wang M."/>
            <person name="Liu G.H."/>
            <person name="Pecoraro L."/>
            <person name="Huang H.X."/>
            <person name="Xiao X.J."/>
            <person name="Lin M."/>
            <person name="Wu X.Y."/>
            <person name="Wu W.L."/>
            <person name="Chen Y.Y."/>
            <person name="Chang S.B."/>
            <person name="Sakamoto S."/>
            <person name="Ohme-Takagi M."/>
            <person name="Yagi M."/>
            <person name="Zeng S.J."/>
            <person name="Shen C.Y."/>
            <person name="Yeh C.M."/>
            <person name="Luo Y.B."/>
            <person name="Tsai W.C."/>
            <person name="Van de Peer Y."/>
            <person name="Liu Z.J."/>
        </authorList>
    </citation>
    <scope>NUCLEOTIDE SEQUENCE [LARGE SCALE GENOMIC DNA]</scope>
    <source>
        <tissue evidence="2">The whole plant</tissue>
    </source>
</reference>
<dbReference type="InterPro" id="IPR043312">
    <property type="entry name" value="AtBBR-like"/>
</dbReference>
<dbReference type="GO" id="GO:0016874">
    <property type="term" value="F:ligase activity"/>
    <property type="evidence" value="ECO:0007669"/>
    <property type="project" value="UniProtKB-KW"/>
</dbReference>
<gene>
    <name evidence="2" type="primary">BBR</name>
    <name evidence="2" type="ORF">MA16_Dca016574</name>
</gene>
<dbReference type="AlphaFoldDB" id="A0A2I0VGT1"/>
<dbReference type="PANTHER" id="PTHR47530">
    <property type="entry name" value="E3 UBIQUITIN LIGASE BIG BROTHER-RELATED"/>
    <property type="match status" value="1"/>
</dbReference>
<feature type="region of interest" description="Disordered" evidence="1">
    <location>
        <begin position="18"/>
        <end position="77"/>
    </location>
</feature>
<dbReference type="EMBL" id="KZ503618">
    <property type="protein sequence ID" value="PKU62626.1"/>
    <property type="molecule type" value="Genomic_DNA"/>
</dbReference>
<protein>
    <submittedName>
        <fullName evidence="2">E3 ubiquitin ligase BIG BROTHER-related</fullName>
    </submittedName>
</protein>
<dbReference type="PANTHER" id="PTHR47530:SF4">
    <property type="entry name" value="E3 UBIQUITIN LIGASE BIG BROTHER-RELATED"/>
    <property type="match status" value="1"/>
</dbReference>
<name>A0A2I0VGT1_9ASPA</name>
<feature type="compositionally biased region" description="Acidic residues" evidence="1">
    <location>
        <begin position="33"/>
        <end position="49"/>
    </location>
</feature>
<evidence type="ECO:0000313" key="3">
    <source>
        <dbReference type="Proteomes" id="UP000233837"/>
    </source>
</evidence>
<sequence>MSAFREFDQERAYMLLRMNGGEGSDYVSSDGGSYEDEEEQLDGDPEETYDEHGSVEGSDYGEDAFDANESGINPEDFDNDEAYARALQDAEERDVAVRLMALAGLNDCKKRILDARMYGVLLPVPGKSLVLSICHSHASRKVIQKASAGWDLLTCWISQGFP</sequence>
<evidence type="ECO:0000256" key="1">
    <source>
        <dbReference type="SAM" id="MobiDB-lite"/>
    </source>
</evidence>
<keyword evidence="2" id="KW-0436">Ligase</keyword>
<accession>A0A2I0VGT1</accession>
<evidence type="ECO:0000313" key="2">
    <source>
        <dbReference type="EMBL" id="PKU62626.1"/>
    </source>
</evidence>
<reference evidence="2 3" key="1">
    <citation type="journal article" date="2016" name="Sci. Rep.">
        <title>The Dendrobium catenatum Lindl. genome sequence provides insights into polysaccharide synthase, floral development and adaptive evolution.</title>
        <authorList>
            <person name="Zhang G.Q."/>
            <person name="Xu Q."/>
            <person name="Bian C."/>
            <person name="Tsai W.C."/>
            <person name="Yeh C.M."/>
            <person name="Liu K.W."/>
            <person name="Yoshida K."/>
            <person name="Zhang L.S."/>
            <person name="Chang S.B."/>
            <person name="Chen F."/>
            <person name="Shi Y."/>
            <person name="Su Y.Y."/>
            <person name="Zhang Y.Q."/>
            <person name="Chen L.J."/>
            <person name="Yin Y."/>
            <person name="Lin M."/>
            <person name="Huang H."/>
            <person name="Deng H."/>
            <person name="Wang Z.W."/>
            <person name="Zhu S.L."/>
            <person name="Zhao X."/>
            <person name="Deng C."/>
            <person name="Niu S.C."/>
            <person name="Huang J."/>
            <person name="Wang M."/>
            <person name="Liu G.H."/>
            <person name="Yang H.J."/>
            <person name="Xiao X.J."/>
            <person name="Hsiao Y.Y."/>
            <person name="Wu W.L."/>
            <person name="Chen Y.Y."/>
            <person name="Mitsuda N."/>
            <person name="Ohme-Takagi M."/>
            <person name="Luo Y.B."/>
            <person name="Van de Peer Y."/>
            <person name="Liu Z.J."/>
        </authorList>
    </citation>
    <scope>NUCLEOTIDE SEQUENCE [LARGE SCALE GENOMIC DNA]</scope>
    <source>
        <tissue evidence="2">The whole plant</tissue>
    </source>
</reference>